<protein>
    <submittedName>
        <fullName evidence="2">Uncharacterized protein</fullName>
    </submittedName>
</protein>
<keyword evidence="1" id="KW-0472">Membrane</keyword>
<evidence type="ECO:0000313" key="2">
    <source>
        <dbReference type="EMBL" id="MFC7703256.1"/>
    </source>
</evidence>
<comment type="caution">
    <text evidence="2">The sequence shown here is derived from an EMBL/GenBank/DDBJ whole genome shotgun (WGS) entry which is preliminary data.</text>
</comment>
<dbReference type="EMBL" id="JBHTFQ010000002">
    <property type="protein sequence ID" value="MFC7703256.1"/>
    <property type="molecule type" value="Genomic_DNA"/>
</dbReference>
<dbReference type="RefSeq" id="WP_377399212.1">
    <property type="nucleotide sequence ID" value="NZ_JBHTFQ010000002.1"/>
</dbReference>
<evidence type="ECO:0000313" key="3">
    <source>
        <dbReference type="Proteomes" id="UP001596516"/>
    </source>
</evidence>
<keyword evidence="1" id="KW-1133">Transmembrane helix</keyword>
<sequence length="339" mass="36386">MTALRQYQRLETSGLWRETPDDQRKDVIVSFGEASLVISDIRTERALSHWSLPAVERLNPDETPALYAPGVDAGETLEIDDETMIAALEKVRGVVAQRQRRPGRLRLWSFAATAAALLGLAVFWLPAALVSHTASVVPYAKRVEIGQRILQDMARDGMLSCRAPLGLRAAARLRDRLLGPDGGEIVVIDEGLAATAHLPGRHVLVGRGLVEGHDAPEILAGHILAERLRADAEDPLLLLLRTAGLRATFQLLTTGNLPAAALDGYGAAVVAHPAAPVPEADFLARMQAAGVPTTPYAYSLDPSGRTTLGLIEGDPFRTVPPRPVLADGDWVSLQQICNG</sequence>
<name>A0ABW2UI99_9RHOB</name>
<reference evidence="3" key="1">
    <citation type="journal article" date="2019" name="Int. J. Syst. Evol. Microbiol.">
        <title>The Global Catalogue of Microorganisms (GCM) 10K type strain sequencing project: providing services to taxonomists for standard genome sequencing and annotation.</title>
        <authorList>
            <consortium name="The Broad Institute Genomics Platform"/>
            <consortium name="The Broad Institute Genome Sequencing Center for Infectious Disease"/>
            <person name="Wu L."/>
            <person name="Ma J."/>
        </authorList>
    </citation>
    <scope>NUCLEOTIDE SEQUENCE [LARGE SCALE GENOMIC DNA]</scope>
    <source>
        <strain evidence="3">CGMCC 1.12750</strain>
    </source>
</reference>
<organism evidence="2 3">
    <name type="scientific">Plastorhodobacter daqingensis</name>
    <dbReference type="NCBI Taxonomy" id="1387281"/>
    <lineage>
        <taxon>Bacteria</taxon>
        <taxon>Pseudomonadati</taxon>
        <taxon>Pseudomonadota</taxon>
        <taxon>Alphaproteobacteria</taxon>
        <taxon>Rhodobacterales</taxon>
        <taxon>Paracoccaceae</taxon>
        <taxon>Plastorhodobacter</taxon>
    </lineage>
</organism>
<accession>A0ABW2UI99</accession>
<proteinExistence type="predicted"/>
<keyword evidence="1" id="KW-0812">Transmembrane</keyword>
<keyword evidence="3" id="KW-1185">Reference proteome</keyword>
<dbReference type="Proteomes" id="UP001596516">
    <property type="component" value="Unassembled WGS sequence"/>
</dbReference>
<feature type="transmembrane region" description="Helical" evidence="1">
    <location>
        <begin position="107"/>
        <end position="129"/>
    </location>
</feature>
<gene>
    <name evidence="2" type="ORF">ACFQXB_03485</name>
</gene>
<evidence type="ECO:0000256" key="1">
    <source>
        <dbReference type="SAM" id="Phobius"/>
    </source>
</evidence>